<dbReference type="InterPro" id="IPR012394">
    <property type="entry name" value="Aldehyde_DH_NAD(P)"/>
</dbReference>
<evidence type="ECO:0000256" key="6">
    <source>
        <dbReference type="PROSITE-ProRule" id="PRU10007"/>
    </source>
</evidence>
<dbReference type="InterPro" id="IPR016161">
    <property type="entry name" value="Ald_DH/histidinol_DH"/>
</dbReference>
<dbReference type="InterPro" id="IPR016163">
    <property type="entry name" value="Ald_DH_C"/>
</dbReference>
<keyword evidence="3" id="KW-0520">NAD</keyword>
<name>A0A840S0P7_9BURK</name>
<feature type="active site" evidence="5 6">
    <location>
        <position position="216"/>
    </location>
</feature>
<evidence type="ECO:0000259" key="8">
    <source>
        <dbReference type="Pfam" id="PF00171"/>
    </source>
</evidence>
<dbReference type="InterPro" id="IPR016162">
    <property type="entry name" value="Ald_DH_N"/>
</dbReference>
<dbReference type="OrthoDB" id="6187633at2"/>
<accession>A0A840S0P7</accession>
<keyword evidence="10" id="KW-1185">Reference proteome</keyword>
<reference evidence="9 10" key="1">
    <citation type="submission" date="2020-08" db="EMBL/GenBank/DDBJ databases">
        <title>Genomic Encyclopedia of Type Strains, Phase IV (KMG-IV): sequencing the most valuable type-strain genomes for metagenomic binning, comparative biology and taxonomic classification.</title>
        <authorList>
            <person name="Goeker M."/>
        </authorList>
    </citation>
    <scope>NUCLEOTIDE SEQUENCE [LARGE SCALE GENOMIC DNA]</scope>
    <source>
        <strain evidence="9 10">DSM 23958</strain>
    </source>
</reference>
<dbReference type="PANTHER" id="PTHR43570:SF20">
    <property type="entry name" value="ALDEHYDE DEHYDROGENASE ALDX-RELATED"/>
    <property type="match status" value="1"/>
</dbReference>
<dbReference type="FunFam" id="3.40.309.10:FF:000003">
    <property type="entry name" value="Aldehyde dehydrogenase"/>
    <property type="match status" value="1"/>
</dbReference>
<keyword evidence="2 4" id="KW-0560">Oxidoreductase</keyword>
<dbReference type="RefSeq" id="WP_138857586.1">
    <property type="nucleotide sequence ID" value="NZ_CP040709.1"/>
</dbReference>
<evidence type="ECO:0000256" key="7">
    <source>
        <dbReference type="RuleBase" id="RU003345"/>
    </source>
</evidence>
<dbReference type="PROSITE" id="PS00070">
    <property type="entry name" value="ALDEHYDE_DEHYDR_CYS"/>
    <property type="match status" value="1"/>
</dbReference>
<feature type="domain" description="Aldehyde dehydrogenase" evidence="8">
    <location>
        <begin position="28"/>
        <end position="439"/>
    </location>
</feature>
<evidence type="ECO:0000256" key="1">
    <source>
        <dbReference type="ARBA" id="ARBA00009986"/>
    </source>
</evidence>
<dbReference type="Pfam" id="PF00171">
    <property type="entry name" value="Aldedh"/>
    <property type="match status" value="1"/>
</dbReference>
<dbReference type="GO" id="GO:0005737">
    <property type="term" value="C:cytoplasm"/>
    <property type="evidence" value="ECO:0007669"/>
    <property type="project" value="TreeGrafter"/>
</dbReference>
<organism evidence="9 10">
    <name type="scientific">Inhella inkyongensis</name>
    <dbReference type="NCBI Taxonomy" id="392593"/>
    <lineage>
        <taxon>Bacteria</taxon>
        <taxon>Pseudomonadati</taxon>
        <taxon>Pseudomonadota</taxon>
        <taxon>Betaproteobacteria</taxon>
        <taxon>Burkholderiales</taxon>
        <taxon>Sphaerotilaceae</taxon>
        <taxon>Inhella</taxon>
    </lineage>
</organism>
<evidence type="ECO:0000256" key="3">
    <source>
        <dbReference type="ARBA" id="ARBA00023027"/>
    </source>
</evidence>
<gene>
    <name evidence="9" type="ORF">HNQ51_000646</name>
</gene>
<comment type="caution">
    <text evidence="9">The sequence shown here is derived from an EMBL/GenBank/DDBJ whole genome shotgun (WGS) entry which is preliminary data.</text>
</comment>
<dbReference type="InterPro" id="IPR015590">
    <property type="entry name" value="Aldehyde_DH_dom"/>
</dbReference>
<sequence>MDTQLNEQLRLHLEQQRAAYLREPYPTLAARRDRLQRLRALLAKHGEAFGEAIREDFGHRSLHETRLTETFVVEASIKHALRHLKGWMKVRRVATALHFLPGHNRLMPQPLGVVGIISPWNYPMQLALAPAVAALAAGNRVLLKPSELTPRCSALLALSVAEFFAPDEFHVITGDATVAQAFSKLPFDHLFFTGSTPVGRLVAQAAAANLTPVTLELGGKSPVLVLEDAELRMTAERIAFAKLLNAGQTCVAPDYVLAPRAMVEPLAQAILAAMQRFYPRLGDNPDYSAIVAPRHFERLQALLADAQARGARLLRAHGEEALDPAKRKLHPTVVLGSDEAMAIMREEIFGPLLPILPYDHVDEAIHQVQRNERPLALYIFGRAKELRERILRETHAGGVTVNDCIWHLGQEDQPFGGVGASGQGSYHGEWGFRTFSNEKPVFHNPALAGTKLFYPPYGRLFDRLLGLLRKLS</sequence>
<evidence type="ECO:0000256" key="2">
    <source>
        <dbReference type="ARBA" id="ARBA00023002"/>
    </source>
</evidence>
<evidence type="ECO:0000313" key="10">
    <source>
        <dbReference type="Proteomes" id="UP000554837"/>
    </source>
</evidence>
<dbReference type="GO" id="GO:0006081">
    <property type="term" value="P:aldehyde metabolic process"/>
    <property type="evidence" value="ECO:0007669"/>
    <property type="project" value="InterPro"/>
</dbReference>
<proteinExistence type="inferred from homology"/>
<comment type="similarity">
    <text evidence="1 4 7">Belongs to the aldehyde dehydrogenase family.</text>
</comment>
<dbReference type="Proteomes" id="UP000554837">
    <property type="component" value="Unassembled WGS sequence"/>
</dbReference>
<dbReference type="PROSITE" id="PS00687">
    <property type="entry name" value="ALDEHYDE_DEHYDR_GLU"/>
    <property type="match status" value="1"/>
</dbReference>
<protein>
    <recommendedName>
        <fullName evidence="4">Aldehyde dehydrogenase</fullName>
    </recommendedName>
</protein>
<dbReference type="PIRSF" id="PIRSF036492">
    <property type="entry name" value="ALDH"/>
    <property type="match status" value="1"/>
</dbReference>
<dbReference type="PANTHER" id="PTHR43570">
    <property type="entry name" value="ALDEHYDE DEHYDROGENASE"/>
    <property type="match status" value="1"/>
</dbReference>
<dbReference type="Gene3D" id="3.40.605.10">
    <property type="entry name" value="Aldehyde Dehydrogenase, Chain A, domain 1"/>
    <property type="match status" value="1"/>
</dbReference>
<dbReference type="GO" id="GO:0004029">
    <property type="term" value="F:aldehyde dehydrogenase (NAD+) activity"/>
    <property type="evidence" value="ECO:0007669"/>
    <property type="project" value="TreeGrafter"/>
</dbReference>
<dbReference type="EMBL" id="JACHHO010000001">
    <property type="protein sequence ID" value="MBB5203353.1"/>
    <property type="molecule type" value="Genomic_DNA"/>
</dbReference>
<feature type="active site" evidence="5">
    <location>
        <position position="250"/>
    </location>
</feature>
<evidence type="ECO:0000313" key="9">
    <source>
        <dbReference type="EMBL" id="MBB5203353.1"/>
    </source>
</evidence>
<dbReference type="CDD" id="cd07133">
    <property type="entry name" value="ALDH_CALDH_CalB"/>
    <property type="match status" value="1"/>
</dbReference>
<evidence type="ECO:0000256" key="5">
    <source>
        <dbReference type="PIRSR" id="PIRSR036492-1"/>
    </source>
</evidence>
<evidence type="ECO:0000256" key="4">
    <source>
        <dbReference type="PIRNR" id="PIRNR036492"/>
    </source>
</evidence>
<dbReference type="InterPro" id="IPR029510">
    <property type="entry name" value="Ald_DH_CS_GLU"/>
</dbReference>
<dbReference type="AlphaFoldDB" id="A0A840S0P7"/>
<dbReference type="SUPFAM" id="SSF53720">
    <property type="entry name" value="ALDH-like"/>
    <property type="match status" value="1"/>
</dbReference>
<dbReference type="Gene3D" id="3.40.309.10">
    <property type="entry name" value="Aldehyde Dehydrogenase, Chain A, domain 2"/>
    <property type="match status" value="1"/>
</dbReference>
<dbReference type="InterPro" id="IPR016160">
    <property type="entry name" value="Ald_DH_CS_CYS"/>
</dbReference>